<name>A0A267AW74_PSEFR</name>
<accession>A0A267AW74</accession>
<comment type="caution">
    <text evidence="1">The sequence shown here is derived from an EMBL/GenBank/DDBJ whole genome shotgun (WGS) entry which is preliminary data.</text>
</comment>
<dbReference type="AlphaFoldDB" id="A0A267AW74"/>
<protein>
    <submittedName>
        <fullName evidence="1">Uncharacterized protein</fullName>
    </submittedName>
</protein>
<sequence>MIDVTLLPAIRGHGAGADKGWFFMEQMMWRHLLEGKTGGSESAREGLKSFASRLAPTKIC</sequence>
<dbReference type="Proteomes" id="UP000215861">
    <property type="component" value="Unassembled WGS sequence"/>
</dbReference>
<reference evidence="1 2" key="1">
    <citation type="submission" date="2017-08" db="EMBL/GenBank/DDBJ databases">
        <title>Genomic and metabolic characterisation of spoilage-associated Pseudomonas species.</title>
        <authorList>
            <person name="Stanborough T."/>
            <person name="Fegan N."/>
            <person name="Powell S.M."/>
            <person name="Singh T."/>
            <person name="Tamplin M.L."/>
            <person name="Chandry P.S."/>
        </authorList>
    </citation>
    <scope>NUCLEOTIDE SEQUENCE [LARGE SCALE GENOMIC DNA]</scope>
    <source>
        <strain evidence="1 2">F1801</strain>
    </source>
</reference>
<evidence type="ECO:0000313" key="1">
    <source>
        <dbReference type="EMBL" id="PAA16027.1"/>
    </source>
</evidence>
<organism evidence="1 2">
    <name type="scientific">Pseudomonas fragi</name>
    <dbReference type="NCBI Taxonomy" id="296"/>
    <lineage>
        <taxon>Bacteria</taxon>
        <taxon>Pseudomonadati</taxon>
        <taxon>Pseudomonadota</taxon>
        <taxon>Gammaproteobacteria</taxon>
        <taxon>Pseudomonadales</taxon>
        <taxon>Pseudomonadaceae</taxon>
        <taxon>Pseudomonas</taxon>
    </lineage>
</organism>
<proteinExistence type="predicted"/>
<gene>
    <name evidence="1" type="ORF">CJU81_01915</name>
</gene>
<dbReference type="EMBL" id="NQKQ01000001">
    <property type="protein sequence ID" value="PAA16027.1"/>
    <property type="molecule type" value="Genomic_DNA"/>
</dbReference>
<evidence type="ECO:0000313" key="2">
    <source>
        <dbReference type="Proteomes" id="UP000215861"/>
    </source>
</evidence>